<dbReference type="OrthoDB" id="270970at2759"/>
<evidence type="ECO:0000313" key="6">
    <source>
        <dbReference type="Proteomes" id="UP000504611"/>
    </source>
</evidence>
<dbReference type="GO" id="GO:0016020">
    <property type="term" value="C:membrane"/>
    <property type="evidence" value="ECO:0007669"/>
    <property type="project" value="UniProtKB-SubCell"/>
</dbReference>
<protein>
    <submittedName>
        <fullName evidence="7">Fer-1-like protein 4</fullName>
    </submittedName>
</protein>
<keyword evidence="6" id="KW-1185">Reference proteome</keyword>
<accession>A0A6I9NLW4</accession>
<keyword evidence="3" id="KW-0677">Repeat</keyword>
<dbReference type="RefSeq" id="XP_010778609.1">
    <property type="nucleotide sequence ID" value="XM_010780307.1"/>
</dbReference>
<proteinExistence type="predicted"/>
<keyword evidence="2" id="KW-0812">Transmembrane</keyword>
<reference evidence="7" key="1">
    <citation type="submission" date="2025-08" db="UniProtKB">
        <authorList>
            <consortium name="RefSeq"/>
        </authorList>
    </citation>
    <scope>IDENTIFICATION</scope>
    <source>
        <tissue evidence="7">Muscle</tissue>
    </source>
</reference>
<sequence>VLFWGLRDLKRVQLFEVERPLVRVECAGRQLDSEEIESYSTHANFKELVRYIDVELPEQAYLHPPLTVFVVEHRAFGRMALVGTHVVQSLMDYAPRELGGEEEEEDDEPKPK</sequence>
<dbReference type="PANTHER" id="PTHR12546">
    <property type="entry name" value="FER-1-LIKE"/>
    <property type="match status" value="1"/>
</dbReference>
<name>A0A6I9NLW4_9TELE</name>
<dbReference type="InterPro" id="IPR037721">
    <property type="entry name" value="Ferlin"/>
</dbReference>
<evidence type="ECO:0000256" key="4">
    <source>
        <dbReference type="ARBA" id="ARBA00022989"/>
    </source>
</evidence>
<feature type="non-terminal residue" evidence="7">
    <location>
        <position position="1"/>
    </location>
</feature>
<feature type="non-terminal residue" evidence="7">
    <location>
        <position position="112"/>
    </location>
</feature>
<evidence type="ECO:0000256" key="5">
    <source>
        <dbReference type="ARBA" id="ARBA00023136"/>
    </source>
</evidence>
<keyword evidence="4" id="KW-1133">Transmembrane helix</keyword>
<dbReference type="AlphaFoldDB" id="A0A6I9NLW4"/>
<dbReference type="Proteomes" id="UP000504611">
    <property type="component" value="Unplaced"/>
</dbReference>
<evidence type="ECO:0000313" key="7">
    <source>
        <dbReference type="RefSeq" id="XP_010778609.1"/>
    </source>
</evidence>
<dbReference type="InterPro" id="IPR035892">
    <property type="entry name" value="C2_domain_sf"/>
</dbReference>
<evidence type="ECO:0000256" key="1">
    <source>
        <dbReference type="ARBA" id="ARBA00004370"/>
    </source>
</evidence>
<gene>
    <name evidence="7" type="primary">LOC104953369</name>
</gene>
<dbReference type="KEGG" id="ncc:104953369"/>
<dbReference type="GeneID" id="104953369"/>
<organism evidence="6 7">
    <name type="scientific">Notothenia coriiceps</name>
    <name type="common">black rockcod</name>
    <dbReference type="NCBI Taxonomy" id="8208"/>
    <lineage>
        <taxon>Eukaryota</taxon>
        <taxon>Metazoa</taxon>
        <taxon>Chordata</taxon>
        <taxon>Craniata</taxon>
        <taxon>Vertebrata</taxon>
        <taxon>Euteleostomi</taxon>
        <taxon>Actinopterygii</taxon>
        <taxon>Neopterygii</taxon>
        <taxon>Teleostei</taxon>
        <taxon>Neoteleostei</taxon>
        <taxon>Acanthomorphata</taxon>
        <taxon>Eupercaria</taxon>
        <taxon>Perciformes</taxon>
        <taxon>Notothenioidei</taxon>
        <taxon>Nototheniidae</taxon>
        <taxon>Notothenia</taxon>
    </lineage>
</organism>
<evidence type="ECO:0000256" key="3">
    <source>
        <dbReference type="ARBA" id="ARBA00022737"/>
    </source>
</evidence>
<evidence type="ECO:0000256" key="2">
    <source>
        <dbReference type="ARBA" id="ARBA00022692"/>
    </source>
</evidence>
<dbReference type="PANTHER" id="PTHR12546:SF36">
    <property type="entry name" value="FER-1-LIKE PROTEIN 4"/>
    <property type="match status" value="1"/>
</dbReference>
<comment type="subcellular location">
    <subcellularLocation>
        <location evidence="1">Membrane</location>
    </subcellularLocation>
</comment>
<dbReference type="GO" id="GO:0007009">
    <property type="term" value="P:plasma membrane organization"/>
    <property type="evidence" value="ECO:0007669"/>
    <property type="project" value="TreeGrafter"/>
</dbReference>
<keyword evidence="5" id="KW-0472">Membrane</keyword>
<dbReference type="SUPFAM" id="SSF49562">
    <property type="entry name" value="C2 domain (Calcium/lipid-binding domain, CaLB)"/>
    <property type="match status" value="1"/>
</dbReference>